<name>A0A3S9MW15_9FLAO</name>
<dbReference type="KEGG" id="noj:EJ995_03430"/>
<feature type="chain" id="PRO_5019474084" evidence="1">
    <location>
        <begin position="20"/>
        <end position="282"/>
    </location>
</feature>
<dbReference type="EMBL" id="CP034549">
    <property type="protein sequence ID" value="AZQ43334.1"/>
    <property type="molecule type" value="Genomic_DNA"/>
</dbReference>
<dbReference type="OrthoDB" id="1274006at2"/>
<evidence type="ECO:0000256" key="1">
    <source>
        <dbReference type="SAM" id="SignalP"/>
    </source>
</evidence>
<feature type="signal peptide" evidence="1">
    <location>
        <begin position="1"/>
        <end position="19"/>
    </location>
</feature>
<sequence>MKSYILFVLAIVIPTIGCAQSGAVDEYKYVVVDNQYEWQNEANQYRQNELMEFLLEKYGFNALRNNQVMPEDLNRGTCNALALKMDKSGTLRVDLDVWLEDCNGNKVFTTKTGTGRTKDYKIAYNEAIREAFESFEELDYEYTPNSKEPAKINPLTAESPTLIANKATAEKRKVIQKEIEVKEVIEDIKNELPNENDPEVTNEPAGYSNRLGYKVIFNDSKGSFEVFLKDQKIGRGRKSTHGVYLLYTNDFSGIAYMKGDVLVLEYEATAGVPEIMLLTTSN</sequence>
<dbReference type="RefSeq" id="WP_126445639.1">
    <property type="nucleotide sequence ID" value="NZ_CP034549.1"/>
</dbReference>
<protein>
    <submittedName>
        <fullName evidence="2">Uncharacterized protein</fullName>
    </submittedName>
</protein>
<gene>
    <name evidence="2" type="ORF">EJ995_03430</name>
</gene>
<evidence type="ECO:0000313" key="2">
    <source>
        <dbReference type="EMBL" id="AZQ43334.1"/>
    </source>
</evidence>
<dbReference type="AlphaFoldDB" id="A0A3S9MW15"/>
<proteinExistence type="predicted"/>
<accession>A0A3S9MW15</accession>
<organism evidence="2 3">
    <name type="scientific">Nonlabens ponticola</name>
    <dbReference type="NCBI Taxonomy" id="2496866"/>
    <lineage>
        <taxon>Bacteria</taxon>
        <taxon>Pseudomonadati</taxon>
        <taxon>Bacteroidota</taxon>
        <taxon>Flavobacteriia</taxon>
        <taxon>Flavobacteriales</taxon>
        <taxon>Flavobacteriaceae</taxon>
        <taxon>Nonlabens</taxon>
    </lineage>
</organism>
<keyword evidence="1" id="KW-0732">Signal</keyword>
<dbReference type="Proteomes" id="UP000279600">
    <property type="component" value="Chromosome"/>
</dbReference>
<evidence type="ECO:0000313" key="3">
    <source>
        <dbReference type="Proteomes" id="UP000279600"/>
    </source>
</evidence>
<reference evidence="2 3" key="1">
    <citation type="submission" date="2018-12" db="EMBL/GenBank/DDBJ databases">
        <title>Complete genome of Nonlabens sp. MJ115.</title>
        <authorList>
            <person name="Choi H.S."/>
            <person name="Jung J."/>
        </authorList>
    </citation>
    <scope>NUCLEOTIDE SEQUENCE [LARGE SCALE GENOMIC DNA]</scope>
    <source>
        <strain evidence="2 3">MJ115</strain>
    </source>
</reference>
<keyword evidence="3" id="KW-1185">Reference proteome</keyword>